<gene>
    <name evidence="1" type="ORF">RFF62_04845</name>
</gene>
<dbReference type="PANTHER" id="PTHR30121">
    <property type="entry name" value="UNCHARACTERIZED PROTEIN YJGR-RELATED"/>
    <property type="match status" value="1"/>
</dbReference>
<dbReference type="RefSeq" id="WP_308937842.1">
    <property type="nucleotide sequence ID" value="NZ_JAVIBP010000032.1"/>
</dbReference>
<dbReference type="EMBL" id="JAVIBX010000014">
    <property type="protein sequence ID" value="MDQ8833115.1"/>
    <property type="molecule type" value="Genomic_DNA"/>
</dbReference>
<protein>
    <submittedName>
        <fullName evidence="1">ATP-binding protein</fullName>
    </submittedName>
</protein>
<dbReference type="InterPro" id="IPR051162">
    <property type="entry name" value="T4SS_component"/>
</dbReference>
<dbReference type="GO" id="GO:0005524">
    <property type="term" value="F:ATP binding"/>
    <property type="evidence" value="ECO:0007669"/>
    <property type="project" value="UniProtKB-KW"/>
</dbReference>
<dbReference type="Gene3D" id="3.40.50.300">
    <property type="entry name" value="P-loop containing nucleotide triphosphate hydrolases"/>
    <property type="match status" value="2"/>
</dbReference>
<dbReference type="InterPro" id="IPR016628">
    <property type="entry name" value="ATPase_SAG2001_prd"/>
</dbReference>
<comment type="caution">
    <text evidence="1">The sequence shown here is derived from an EMBL/GenBank/DDBJ whole genome shotgun (WGS) entry which is preliminary data.</text>
</comment>
<name>A0ABU1B2P4_9STRE</name>
<dbReference type="SUPFAM" id="SSF52540">
    <property type="entry name" value="P-loop containing nucleoside triphosphate hydrolases"/>
    <property type="match status" value="1"/>
</dbReference>
<accession>A0ABU1B2P4</accession>
<dbReference type="Proteomes" id="UP001228446">
    <property type="component" value="Unassembled WGS sequence"/>
</dbReference>
<dbReference type="PANTHER" id="PTHR30121:SF6">
    <property type="entry name" value="SLR6007 PROTEIN"/>
    <property type="match status" value="1"/>
</dbReference>
<dbReference type="InterPro" id="IPR027417">
    <property type="entry name" value="P-loop_NTPase"/>
</dbReference>
<keyword evidence="1" id="KW-0547">Nucleotide-binding</keyword>
<reference evidence="1 2" key="1">
    <citation type="submission" date="2023-08" db="EMBL/GenBank/DDBJ databases">
        <title>Streptococcus ruminantium-associated sheep mastitis outbreak detected in Italy is distinct from bovine isolates.</title>
        <authorList>
            <person name="Rosa M.N."/>
            <person name="Vezina B."/>
            <person name="Tola S."/>
        </authorList>
    </citation>
    <scope>NUCLEOTIDE SEQUENCE [LARGE SCALE GENOMIC DNA]</scope>
    <source>
        <strain evidence="1 2">OM6730</strain>
    </source>
</reference>
<evidence type="ECO:0000313" key="1">
    <source>
        <dbReference type="EMBL" id="MDQ8833115.1"/>
    </source>
</evidence>
<proteinExistence type="predicted"/>
<keyword evidence="2" id="KW-1185">Reference proteome</keyword>
<organism evidence="1 2">
    <name type="scientific">Streptococcus ruminantium</name>
    <dbReference type="NCBI Taxonomy" id="1917441"/>
    <lineage>
        <taxon>Bacteria</taxon>
        <taxon>Bacillati</taxon>
        <taxon>Bacillota</taxon>
        <taxon>Bacilli</taxon>
        <taxon>Lactobacillales</taxon>
        <taxon>Streptococcaceae</taxon>
        <taxon>Streptococcus</taxon>
    </lineage>
</organism>
<dbReference type="Pfam" id="PF12846">
    <property type="entry name" value="AAA_10"/>
    <property type="match status" value="1"/>
</dbReference>
<sequence length="837" mass="96256">MTIELAYPICATYENMGLRKDGTVRAFYRVPNTPITITDSNRKEQHKERVTRILKKLSTQKYFELSLIPKDYLLEEKMSDFEDALAEDSKDIGKRYLSKVVRDITAEMEIPYQYDWVVGFDIRMALDSYSFQDILKDKSDKVVSELLSLIGYSVEFDEEWYVDFVVDEQKVFQILNSLKARRLSSEELYYYQTMEFLPYIPHLKEEVIANRELMNISDTLITVEKGGYLKLESPYGTSYVDVLPIGKFPVIFNGMHIAEYVQRFHFPVHLKILGEYVDSAGIRGTMARSNVRYLNIMKEARSTNTVQQEEIILGNMSLKDLMRKVGKKEQLIEFGVTLMVCGSSVGQLRKRRTALLSYFQELKVGLFESKFDTMYLFQSNLMGQRLSRNNKFWNHLVLTKGLSEMMLFTNTFAGNRIGWYIGRVDNNLKQWDNLKRAIYSSTNLVLFNPTVGNKEEIEGKQTKNPHFAITGATGEGKSYLAEMIFLLNSFLDVRQLYIDPKRSIRKHWEAKIYDPVFYKKYPDISNHIREFNFVTLDSKEESNKGVLDPIVMLSGADASSTAKNMLFYLLKGERLELTQKTAIGEVISSVIEQRSNGAVVGFRNVIDLLMANENKNISELGYYLQSIINNSILELAFSYGDVSGLSYDSRNTILEVADLSLPSSNKANETLSMSDHEQKSVALMFALGAFCRRFGENNREEDTIEYFDEAWVMLSSHEGKEIIENMKRIGRYYNNILCLITQSVEDTRTEEDGTGFGTLFAFKQPTELPLILEHLGLEKTDENIDWLSNMISGQCLYKDVYGNLNLISVHTLFEDIDQLLKPMKATVSSNLENKYVN</sequence>
<keyword evidence="1" id="KW-0067">ATP-binding</keyword>
<dbReference type="PIRSF" id="PIRSF015040">
    <property type="entry name" value="ATPase_SAG2001_prd"/>
    <property type="match status" value="1"/>
</dbReference>
<evidence type="ECO:0000313" key="2">
    <source>
        <dbReference type="Proteomes" id="UP001228446"/>
    </source>
</evidence>